<feature type="domain" description="YetF-like N-terminal transmembrane" evidence="9">
    <location>
        <begin position="5"/>
        <end position="78"/>
    </location>
</feature>
<evidence type="ECO:0000256" key="7">
    <source>
        <dbReference type="SAM" id="Phobius"/>
    </source>
</evidence>
<dbReference type="EMBL" id="CP003923">
    <property type="protein sequence ID" value="AIC93450.1"/>
    <property type="molecule type" value="Genomic_DNA"/>
</dbReference>
<evidence type="ECO:0000256" key="6">
    <source>
        <dbReference type="ARBA" id="ARBA00023136"/>
    </source>
</evidence>
<dbReference type="Pfam" id="PF04239">
    <property type="entry name" value="DUF421"/>
    <property type="match status" value="1"/>
</dbReference>
<dbReference type="RefSeq" id="WP_038477539.1">
    <property type="nucleotide sequence ID" value="NZ_CP003923.1"/>
</dbReference>
<dbReference type="InterPro" id="IPR023090">
    <property type="entry name" value="UPF0702_alpha/beta_dom_sf"/>
</dbReference>
<dbReference type="PATRIC" id="fig|1246626.3.peg.844"/>
<evidence type="ECO:0000259" key="8">
    <source>
        <dbReference type="Pfam" id="PF04239"/>
    </source>
</evidence>
<dbReference type="KEGG" id="ble:BleG1_0842"/>
<evidence type="ECO:0000313" key="11">
    <source>
        <dbReference type="Proteomes" id="UP000027142"/>
    </source>
</evidence>
<evidence type="ECO:0000256" key="4">
    <source>
        <dbReference type="ARBA" id="ARBA00022692"/>
    </source>
</evidence>
<dbReference type="Pfam" id="PF20730">
    <property type="entry name" value="YetF_N"/>
    <property type="match status" value="1"/>
</dbReference>
<evidence type="ECO:0000313" key="10">
    <source>
        <dbReference type="EMBL" id="AIC93450.1"/>
    </source>
</evidence>
<dbReference type="STRING" id="1246626.BleG1_0842"/>
<dbReference type="PANTHER" id="PTHR34582">
    <property type="entry name" value="UPF0702 TRANSMEMBRANE PROTEIN YCAP"/>
    <property type="match status" value="1"/>
</dbReference>
<dbReference type="PANTHER" id="PTHR34582:SF5">
    <property type="entry name" value="UPF0702 TRANSMEMBRANE PROTEIN YETF"/>
    <property type="match status" value="1"/>
</dbReference>
<evidence type="ECO:0000256" key="5">
    <source>
        <dbReference type="ARBA" id="ARBA00022989"/>
    </source>
</evidence>
<evidence type="ECO:0000256" key="2">
    <source>
        <dbReference type="ARBA" id="ARBA00006448"/>
    </source>
</evidence>
<gene>
    <name evidence="10" type="ORF">BleG1_0842</name>
</gene>
<keyword evidence="6 7" id="KW-0472">Membrane</keyword>
<dbReference type="GO" id="GO:0005886">
    <property type="term" value="C:plasma membrane"/>
    <property type="evidence" value="ECO:0007669"/>
    <property type="project" value="UniProtKB-SubCell"/>
</dbReference>
<dbReference type="Gene3D" id="3.30.240.20">
    <property type="entry name" value="bsu07140 like domains"/>
    <property type="match status" value="2"/>
</dbReference>
<feature type="transmembrane region" description="Helical" evidence="7">
    <location>
        <begin position="59"/>
        <end position="78"/>
    </location>
</feature>
<keyword evidence="5 7" id="KW-1133">Transmembrane helix</keyword>
<feature type="transmembrane region" description="Helical" evidence="7">
    <location>
        <begin position="6"/>
        <end position="24"/>
    </location>
</feature>
<dbReference type="AlphaFoldDB" id="A0A060LTW6"/>
<proteinExistence type="inferred from homology"/>
<dbReference type="Proteomes" id="UP000027142">
    <property type="component" value="Chromosome"/>
</dbReference>
<dbReference type="HOGENOM" id="CLU_077149_0_2_9"/>
<organism evidence="10 11">
    <name type="scientific">Shouchella lehensis G1</name>
    <dbReference type="NCBI Taxonomy" id="1246626"/>
    <lineage>
        <taxon>Bacteria</taxon>
        <taxon>Bacillati</taxon>
        <taxon>Bacillota</taxon>
        <taxon>Bacilli</taxon>
        <taxon>Bacillales</taxon>
        <taxon>Bacillaceae</taxon>
        <taxon>Shouchella</taxon>
    </lineage>
</organism>
<evidence type="ECO:0000256" key="1">
    <source>
        <dbReference type="ARBA" id="ARBA00004651"/>
    </source>
</evidence>
<accession>A0A060LTW6</accession>
<dbReference type="OrthoDB" id="1076133at2"/>
<comment type="subcellular location">
    <subcellularLocation>
        <location evidence="1">Cell membrane</location>
        <topology evidence="1">Multi-pass membrane protein</topology>
    </subcellularLocation>
</comment>
<evidence type="ECO:0000259" key="9">
    <source>
        <dbReference type="Pfam" id="PF20730"/>
    </source>
</evidence>
<comment type="similarity">
    <text evidence="2">Belongs to the UPF0702 family.</text>
</comment>
<sequence>MGNLLQTTIELTVGLFALLILTKVMGKTSFAQITPFDFISALILGELVGNAIYDNETKLGTILYSVLIWGMLLYIIEWSTQRFRKTRKFFEGNPSIIIQNGHLNRREMKRNKLDMNQLQHLLRQKDAFSVREVAYAVLETDGQISVLKKQKYDQPTYEDFKLKEDPVYLPVTFINDGVVDWENIKKAGLDENWLDKQLYEQRIDHYRDVFYLEWKYDEGIYLEKM</sequence>
<evidence type="ECO:0008006" key="12">
    <source>
        <dbReference type="Google" id="ProtNLM"/>
    </source>
</evidence>
<keyword evidence="3" id="KW-1003">Cell membrane</keyword>
<keyword evidence="4 7" id="KW-0812">Transmembrane</keyword>
<dbReference type="InterPro" id="IPR048454">
    <property type="entry name" value="YetF_N"/>
</dbReference>
<feature type="domain" description="YetF C-terminal" evidence="8">
    <location>
        <begin position="82"/>
        <end position="215"/>
    </location>
</feature>
<evidence type="ECO:0000256" key="3">
    <source>
        <dbReference type="ARBA" id="ARBA00022475"/>
    </source>
</evidence>
<dbReference type="eggNOG" id="COG2323">
    <property type="taxonomic scope" value="Bacteria"/>
</dbReference>
<name>A0A060LTW6_9BACI</name>
<protein>
    <recommendedName>
        <fullName evidence="12">DUF421 domain-containing protein</fullName>
    </recommendedName>
</protein>
<reference evidence="10 11" key="1">
    <citation type="journal article" date="2014" name="Gene">
        <title>A comparative genomic analysis of the alkalitolerant soil bacterium Bacillus lehensis G1.</title>
        <authorList>
            <person name="Noor Y.M."/>
            <person name="Samsulrizal N.H."/>
            <person name="Jema'on N.A."/>
            <person name="Low K.O."/>
            <person name="Ramli A.N."/>
            <person name="Alias N.I."/>
            <person name="Damis S.I."/>
            <person name="Fuzi S.F."/>
            <person name="Isa M.N."/>
            <person name="Murad A.M."/>
            <person name="Raih M.F."/>
            <person name="Bakar F.D."/>
            <person name="Najimudin N."/>
            <person name="Mahadi N.M."/>
            <person name="Illias R.M."/>
        </authorList>
    </citation>
    <scope>NUCLEOTIDE SEQUENCE [LARGE SCALE GENOMIC DNA]</scope>
    <source>
        <strain evidence="10 11">G1</strain>
    </source>
</reference>
<keyword evidence="11" id="KW-1185">Reference proteome</keyword>
<dbReference type="InterPro" id="IPR007353">
    <property type="entry name" value="DUF421"/>
</dbReference>